<proteinExistence type="predicted"/>
<dbReference type="Proteomes" id="UP000299102">
    <property type="component" value="Unassembled WGS sequence"/>
</dbReference>
<organism evidence="1 2">
    <name type="scientific">Eumeta variegata</name>
    <name type="common">Bagworm moth</name>
    <name type="synonym">Eumeta japonica</name>
    <dbReference type="NCBI Taxonomy" id="151549"/>
    <lineage>
        <taxon>Eukaryota</taxon>
        <taxon>Metazoa</taxon>
        <taxon>Ecdysozoa</taxon>
        <taxon>Arthropoda</taxon>
        <taxon>Hexapoda</taxon>
        <taxon>Insecta</taxon>
        <taxon>Pterygota</taxon>
        <taxon>Neoptera</taxon>
        <taxon>Endopterygota</taxon>
        <taxon>Lepidoptera</taxon>
        <taxon>Glossata</taxon>
        <taxon>Ditrysia</taxon>
        <taxon>Tineoidea</taxon>
        <taxon>Psychidae</taxon>
        <taxon>Oiketicinae</taxon>
        <taxon>Eumeta</taxon>
    </lineage>
</organism>
<name>A0A4C2AFN4_EUMVA</name>
<accession>A0A4C2AFN4</accession>
<gene>
    <name evidence="1" type="ORF">EVAR_100875_1</name>
</gene>
<sequence>MPACLCLARVHTHFFARGVLTMSHRALSRTVYRRLLTRLASFEQYGCLIVDPYEKHCVQRFNDKAPSQATVFR</sequence>
<keyword evidence="2" id="KW-1185">Reference proteome</keyword>
<reference evidence="1 2" key="1">
    <citation type="journal article" date="2019" name="Commun. Biol.">
        <title>The bagworm genome reveals a unique fibroin gene that provides high tensile strength.</title>
        <authorList>
            <person name="Kono N."/>
            <person name="Nakamura H."/>
            <person name="Ohtoshi R."/>
            <person name="Tomita M."/>
            <person name="Numata K."/>
            <person name="Arakawa K."/>
        </authorList>
    </citation>
    <scope>NUCLEOTIDE SEQUENCE [LARGE SCALE GENOMIC DNA]</scope>
</reference>
<dbReference type="AlphaFoldDB" id="A0A4C2AFN4"/>
<dbReference type="EMBL" id="BGZK01003034">
    <property type="protein sequence ID" value="GBP97964.1"/>
    <property type="molecule type" value="Genomic_DNA"/>
</dbReference>
<protein>
    <submittedName>
        <fullName evidence="1">Uncharacterized protein</fullName>
    </submittedName>
</protein>
<comment type="caution">
    <text evidence="1">The sequence shown here is derived from an EMBL/GenBank/DDBJ whole genome shotgun (WGS) entry which is preliminary data.</text>
</comment>
<evidence type="ECO:0000313" key="1">
    <source>
        <dbReference type="EMBL" id="GBP97964.1"/>
    </source>
</evidence>
<evidence type="ECO:0000313" key="2">
    <source>
        <dbReference type="Proteomes" id="UP000299102"/>
    </source>
</evidence>